<dbReference type="PANTHER" id="PTHR43285">
    <property type="entry name" value="ANTHRANILATE PHOSPHORIBOSYLTRANSFERASE"/>
    <property type="match status" value="1"/>
</dbReference>
<dbReference type="GO" id="GO:0005829">
    <property type="term" value="C:cytosol"/>
    <property type="evidence" value="ECO:0007669"/>
    <property type="project" value="TreeGrafter"/>
</dbReference>
<dbReference type="FunFam" id="3.40.1030.10:FF:000002">
    <property type="entry name" value="Anthranilate phosphoribosyltransferase"/>
    <property type="match status" value="1"/>
</dbReference>
<dbReference type="AlphaFoldDB" id="A0A1D1YBQ5"/>
<evidence type="ECO:0000313" key="11">
    <source>
        <dbReference type="EMBL" id="JAT52063.1"/>
    </source>
</evidence>
<evidence type="ECO:0000256" key="6">
    <source>
        <dbReference type="ARBA" id="ARBA00022822"/>
    </source>
</evidence>
<keyword evidence="6" id="KW-0822">Tryptophan biosynthesis</keyword>
<accession>A0A1D1YBQ5</accession>
<keyword evidence="4 11" id="KW-0328">Glycosyltransferase</keyword>
<evidence type="ECO:0000259" key="9">
    <source>
        <dbReference type="Pfam" id="PF00591"/>
    </source>
</evidence>
<keyword evidence="7" id="KW-0057">Aromatic amino acid biosynthesis</keyword>
<evidence type="ECO:0000256" key="3">
    <source>
        <dbReference type="ARBA" id="ARBA00022605"/>
    </source>
</evidence>
<dbReference type="Gene3D" id="1.20.970.10">
    <property type="entry name" value="Transferase, Pyrimidine Nucleoside Phosphorylase, Chain C"/>
    <property type="match status" value="1"/>
</dbReference>
<keyword evidence="5 11" id="KW-0808">Transferase</keyword>
<dbReference type="PANTHER" id="PTHR43285:SF2">
    <property type="entry name" value="ANTHRANILATE PHOSPHORIBOSYLTRANSFERASE"/>
    <property type="match status" value="1"/>
</dbReference>
<dbReference type="NCBIfam" id="TIGR01245">
    <property type="entry name" value="trpD"/>
    <property type="match status" value="1"/>
</dbReference>
<feature type="non-terminal residue" evidence="11">
    <location>
        <position position="1"/>
    </location>
</feature>
<evidence type="ECO:0000256" key="5">
    <source>
        <dbReference type="ARBA" id="ARBA00022679"/>
    </source>
</evidence>
<dbReference type="InterPro" id="IPR017459">
    <property type="entry name" value="Glycosyl_Trfase_fam3_N_dom"/>
</dbReference>
<dbReference type="InterPro" id="IPR005940">
    <property type="entry name" value="Anthranilate_Pribosyl_Tfrase"/>
</dbReference>
<dbReference type="InterPro" id="IPR000312">
    <property type="entry name" value="Glycosyl_Trfase_fam3"/>
</dbReference>
<keyword evidence="3" id="KW-0028">Amino-acid biosynthesis</keyword>
<evidence type="ECO:0000256" key="7">
    <source>
        <dbReference type="ARBA" id="ARBA00023141"/>
    </source>
</evidence>
<reference evidence="11" key="1">
    <citation type="submission" date="2015-07" db="EMBL/GenBank/DDBJ databases">
        <title>Transcriptome Assembly of Anthurium amnicola.</title>
        <authorList>
            <person name="Suzuki J."/>
        </authorList>
    </citation>
    <scope>NUCLEOTIDE SEQUENCE</scope>
</reference>
<comment type="pathway">
    <text evidence="1">Amino-acid biosynthesis; L-tryptophan biosynthesis; L-tryptophan from chorismate: step 2/5.</text>
</comment>
<dbReference type="EC" id="2.4.2.18" evidence="2"/>
<sequence length="364" mass="39146">AKFFRGMAESDIIKIIQTLILRPENFTTDNAEAAITQIMQQKATSAQIAAFLVALKLHRKDFDPEIVAVCSKVMLKFALKLDLSMYEGLQDSLIDIVGTGGDNMNTFNVSTAASIVIAGAGCKVAKHGNKAASSRSGSADILENVGCVIGNVTPSQAPHIINSTNFCFLFAQNFHPALKHLSSTRREIGVPSVINLLGPLTNPAEPKRVIVGVHSENLGMLVAKALKIKGITEAMVVNGDIGLDEISPEGETTVWHVIQSQSDIRKYKISPDNFGLPSHPISDVKGGTPQENADLLIELLSDKYKGPVLDFVLLNASAALVVYGKAKDFKDGVEIARESITSGRAKKALESFREATLKESKYTS</sequence>
<dbReference type="HAMAP" id="MF_00211">
    <property type="entry name" value="TrpD"/>
    <property type="match status" value="1"/>
</dbReference>
<proteinExistence type="inferred from homology"/>
<evidence type="ECO:0000256" key="2">
    <source>
        <dbReference type="ARBA" id="ARBA00011948"/>
    </source>
</evidence>
<dbReference type="GO" id="GO:0000162">
    <property type="term" value="P:L-tryptophan biosynthetic process"/>
    <property type="evidence" value="ECO:0007669"/>
    <property type="project" value="UniProtKB-KW"/>
</dbReference>
<feature type="domain" description="Glycosyl transferase family 3" evidence="9">
    <location>
        <begin position="92"/>
        <end position="345"/>
    </location>
</feature>
<organism evidence="11">
    <name type="scientific">Anthurium amnicola</name>
    <dbReference type="NCBI Taxonomy" id="1678845"/>
    <lineage>
        <taxon>Eukaryota</taxon>
        <taxon>Viridiplantae</taxon>
        <taxon>Streptophyta</taxon>
        <taxon>Embryophyta</taxon>
        <taxon>Tracheophyta</taxon>
        <taxon>Spermatophyta</taxon>
        <taxon>Magnoliopsida</taxon>
        <taxon>Liliopsida</taxon>
        <taxon>Araceae</taxon>
        <taxon>Pothoideae</taxon>
        <taxon>Potheae</taxon>
        <taxon>Anthurium</taxon>
    </lineage>
</organism>
<dbReference type="GO" id="GO:0004048">
    <property type="term" value="F:anthranilate phosphoribosyltransferase activity"/>
    <property type="evidence" value="ECO:0007669"/>
    <property type="project" value="UniProtKB-EC"/>
</dbReference>
<dbReference type="InterPro" id="IPR036320">
    <property type="entry name" value="Glycosyl_Trfase_fam3_N_dom_sf"/>
</dbReference>
<dbReference type="Pfam" id="PF02885">
    <property type="entry name" value="Glycos_trans_3N"/>
    <property type="match status" value="1"/>
</dbReference>
<name>A0A1D1YBQ5_9ARAE</name>
<feature type="domain" description="Glycosyl transferase family 3 N-terminal" evidence="10">
    <location>
        <begin position="14"/>
        <end position="78"/>
    </location>
</feature>
<evidence type="ECO:0000256" key="8">
    <source>
        <dbReference type="ARBA" id="ARBA00061500"/>
    </source>
</evidence>
<dbReference type="InterPro" id="IPR035902">
    <property type="entry name" value="Nuc_phospho_transferase"/>
</dbReference>
<dbReference type="Gene3D" id="3.40.1030.10">
    <property type="entry name" value="Nucleoside phosphorylase/phosphoribosyltransferase catalytic domain"/>
    <property type="match status" value="1"/>
</dbReference>
<gene>
    <name evidence="11" type="primary">trp4_0</name>
    <name evidence="11" type="ORF">g.145569</name>
</gene>
<evidence type="ECO:0000256" key="4">
    <source>
        <dbReference type="ARBA" id="ARBA00022676"/>
    </source>
</evidence>
<dbReference type="EMBL" id="GDJX01015873">
    <property type="protein sequence ID" value="JAT52063.1"/>
    <property type="molecule type" value="Transcribed_RNA"/>
</dbReference>
<evidence type="ECO:0000256" key="1">
    <source>
        <dbReference type="ARBA" id="ARBA00004907"/>
    </source>
</evidence>
<evidence type="ECO:0000259" key="10">
    <source>
        <dbReference type="Pfam" id="PF02885"/>
    </source>
</evidence>
<protein>
    <recommendedName>
        <fullName evidence="2">anthranilate phosphoribosyltransferase</fullName>
        <ecNumber evidence="2">2.4.2.18</ecNumber>
    </recommendedName>
</protein>
<comment type="similarity">
    <text evidence="8">Belongs to the anthranilate phosphoribosyltransferase family.</text>
</comment>
<dbReference type="Pfam" id="PF00591">
    <property type="entry name" value="Glycos_transf_3"/>
    <property type="match status" value="1"/>
</dbReference>
<dbReference type="SUPFAM" id="SSF52418">
    <property type="entry name" value="Nucleoside phosphorylase/phosphoribosyltransferase catalytic domain"/>
    <property type="match status" value="1"/>
</dbReference>
<dbReference type="SUPFAM" id="SSF47648">
    <property type="entry name" value="Nucleoside phosphorylase/phosphoribosyltransferase N-terminal domain"/>
    <property type="match status" value="1"/>
</dbReference>